<dbReference type="PATRIC" id="fig|1961.12.peg.2041"/>
<dbReference type="SUPFAM" id="SSF53474">
    <property type="entry name" value="alpha/beta-Hydrolases"/>
    <property type="match status" value="1"/>
</dbReference>
<dbReference type="OrthoDB" id="9785847at2"/>
<comment type="caution">
    <text evidence="2">The sequence shown here is derived from an EMBL/GenBank/DDBJ whole genome shotgun (WGS) entry which is preliminary data.</text>
</comment>
<evidence type="ECO:0000259" key="1">
    <source>
        <dbReference type="Pfam" id="PF12697"/>
    </source>
</evidence>
<dbReference type="PANTHER" id="PTHR43433">
    <property type="entry name" value="HYDROLASE, ALPHA/BETA FOLD FAMILY PROTEIN"/>
    <property type="match status" value="1"/>
</dbReference>
<dbReference type="InterPro" id="IPR000073">
    <property type="entry name" value="AB_hydrolase_1"/>
</dbReference>
<dbReference type="Pfam" id="PF12697">
    <property type="entry name" value="Abhydrolase_6"/>
    <property type="match status" value="1"/>
</dbReference>
<dbReference type="GO" id="GO:0003824">
    <property type="term" value="F:catalytic activity"/>
    <property type="evidence" value="ECO:0007669"/>
    <property type="project" value="UniProtKB-ARBA"/>
</dbReference>
<gene>
    <name evidence="2" type="ORF">ADK75_08805</name>
</gene>
<evidence type="ECO:0000313" key="2">
    <source>
        <dbReference type="EMBL" id="KOG56130.1"/>
    </source>
</evidence>
<name>A0A0L8N0U4_STRVG</name>
<dbReference type="InterPro" id="IPR050471">
    <property type="entry name" value="AB_hydrolase"/>
</dbReference>
<dbReference type="InterPro" id="IPR029058">
    <property type="entry name" value="AB_hydrolase_fold"/>
</dbReference>
<protein>
    <recommendedName>
        <fullName evidence="1">AB hydrolase-1 domain-containing protein</fullName>
    </recommendedName>
</protein>
<dbReference type="AlphaFoldDB" id="A0A0L8N0U4"/>
<organism evidence="2 3">
    <name type="scientific">Streptomyces virginiae</name>
    <name type="common">Streptomyces cinnamonensis</name>
    <dbReference type="NCBI Taxonomy" id="1961"/>
    <lineage>
        <taxon>Bacteria</taxon>
        <taxon>Bacillati</taxon>
        <taxon>Actinomycetota</taxon>
        <taxon>Actinomycetes</taxon>
        <taxon>Kitasatosporales</taxon>
        <taxon>Streptomycetaceae</taxon>
        <taxon>Streptomyces</taxon>
    </lineage>
</organism>
<dbReference type="EMBL" id="LGUV01000061">
    <property type="protein sequence ID" value="KOG56130.1"/>
    <property type="molecule type" value="Genomic_DNA"/>
</dbReference>
<feature type="domain" description="AB hydrolase-1" evidence="1">
    <location>
        <begin position="75"/>
        <end position="272"/>
    </location>
</feature>
<sequence>MHPMASLLSTALNVTARLAPGPAGRRAFALFVRPLGRARLRPEEADPMARAVRGRMVVYGTAVTTYRWGDGPRPVLVVHGWSSRASRFAGLIEALRAQGRTVISFDAPGHGESEGRASTIRDYRAIIGRLHAEHGDFSAVVAHSFGVLATFSMLHDGMRADRVVGIGGVADFDYLVARFRAGLDLGEGVGRALRAHVERRLFPGDPDIWRRLDARRRFADVRAPILLVHDTDDDVIDPAQSRAIAAAYGPQAHLIETSGLGHRRILADPDVIRTAVEFAVSEAAPPAPVPAPAAGAHRA</sequence>
<dbReference type="Gene3D" id="3.40.50.1820">
    <property type="entry name" value="alpha/beta hydrolase"/>
    <property type="match status" value="1"/>
</dbReference>
<dbReference type="PANTHER" id="PTHR43433:SF5">
    <property type="entry name" value="AB HYDROLASE-1 DOMAIN-CONTAINING PROTEIN"/>
    <property type="match status" value="1"/>
</dbReference>
<accession>A0A0L8N0U4</accession>
<evidence type="ECO:0000313" key="3">
    <source>
        <dbReference type="Proteomes" id="UP000037084"/>
    </source>
</evidence>
<dbReference type="Proteomes" id="UP000037084">
    <property type="component" value="Unassembled WGS sequence"/>
</dbReference>
<proteinExistence type="predicted"/>
<reference evidence="3" key="1">
    <citation type="submission" date="2015-07" db="EMBL/GenBank/DDBJ databases">
        <authorList>
            <consortium name="Consortium for Microbial Forensics and Genomics (microFORGE)"/>
            <person name="Knight B.M."/>
            <person name="Roberts D.P."/>
            <person name="Lin D."/>
            <person name="Hari K."/>
            <person name="Fletcher J."/>
            <person name="Melcher U."/>
            <person name="Blagden T."/>
            <person name="Winegar R.A."/>
        </authorList>
    </citation>
    <scope>NUCLEOTIDE SEQUENCE [LARGE SCALE GENOMIC DNA]</scope>
    <source>
        <strain evidence="3">NRRL B-1447</strain>
    </source>
</reference>